<dbReference type="Proteomes" id="UP000000328">
    <property type="component" value="Chromosome"/>
</dbReference>
<dbReference type="EMBL" id="CP002000">
    <property type="protein sequence ID" value="ADJ45484.1"/>
    <property type="molecule type" value="Genomic_DNA"/>
</dbReference>
<protein>
    <submittedName>
        <fullName evidence="2">Uncharacterized protein</fullName>
    </submittedName>
</protein>
<dbReference type="HOGENOM" id="CLU_1976915_0_0_11"/>
<evidence type="ECO:0000256" key="1">
    <source>
        <dbReference type="SAM" id="Phobius"/>
    </source>
</evidence>
<accession>A0A0H3D7H2</accession>
<feature type="transmembrane region" description="Helical" evidence="1">
    <location>
        <begin position="98"/>
        <end position="116"/>
    </location>
</feature>
<keyword evidence="1" id="KW-1133">Transmembrane helix</keyword>
<evidence type="ECO:0000313" key="3">
    <source>
        <dbReference type="Proteomes" id="UP000000328"/>
    </source>
</evidence>
<sequence>MAAAVGGGLGLVWLAAMKTASLDAALSRAELGALGIVVFGLPAGALAAWPLLWAAGVRRAWLVALLAPVPVVVLWHLLDLVWLDTGVRNGWLDALPLLTLTAAGYAAAALVTTPGVRRGPGRRRER</sequence>
<feature type="transmembrane region" description="Helical" evidence="1">
    <location>
        <begin position="31"/>
        <end position="53"/>
    </location>
</feature>
<dbReference type="PATRIC" id="fig|749927.5.peg.3831"/>
<name>A0A0H3D7H2_AMYMU</name>
<dbReference type="KEGG" id="amd:AMED_3703"/>
<dbReference type="AlphaFoldDB" id="A0A0H3D7H2"/>
<gene>
    <name evidence="2" type="ordered locus">AMED_3703</name>
</gene>
<keyword evidence="1" id="KW-0812">Transmembrane</keyword>
<organism evidence="2 3">
    <name type="scientific">Amycolatopsis mediterranei (strain U-32)</name>
    <dbReference type="NCBI Taxonomy" id="749927"/>
    <lineage>
        <taxon>Bacteria</taxon>
        <taxon>Bacillati</taxon>
        <taxon>Actinomycetota</taxon>
        <taxon>Actinomycetes</taxon>
        <taxon>Pseudonocardiales</taxon>
        <taxon>Pseudonocardiaceae</taxon>
        <taxon>Amycolatopsis</taxon>
    </lineage>
</organism>
<keyword evidence="1" id="KW-0472">Membrane</keyword>
<reference evidence="2 3" key="1">
    <citation type="journal article" date="2010" name="Cell Res.">
        <title>Complete genome sequence of the rifamycin SV-producing Amycolatopsis mediterranei U32 revealed its genetic characteristics in phylogeny and metabolism.</title>
        <authorList>
            <person name="Zhao W."/>
            <person name="Zhong Y."/>
            <person name="Yuan H."/>
            <person name="Wang J."/>
            <person name="Zheng H."/>
            <person name="Wang Y."/>
            <person name="Cen X."/>
            <person name="Xu F."/>
            <person name="Bai J."/>
            <person name="Han X."/>
            <person name="Lu G."/>
            <person name="Zhu Y."/>
            <person name="Shao Z."/>
            <person name="Yan H."/>
            <person name="Li C."/>
            <person name="Peng N."/>
            <person name="Zhang Z."/>
            <person name="Zhang Y."/>
            <person name="Lin W."/>
            <person name="Fan Y."/>
            <person name="Qin Z."/>
            <person name="Hu Y."/>
            <person name="Zhu B."/>
            <person name="Wang S."/>
            <person name="Ding X."/>
            <person name="Zhao G.P."/>
        </authorList>
    </citation>
    <scope>NUCLEOTIDE SEQUENCE [LARGE SCALE GENOMIC DNA]</scope>
    <source>
        <strain evidence="3">U-32</strain>
    </source>
</reference>
<proteinExistence type="predicted"/>
<evidence type="ECO:0000313" key="2">
    <source>
        <dbReference type="EMBL" id="ADJ45484.1"/>
    </source>
</evidence>
<feature type="transmembrane region" description="Helical" evidence="1">
    <location>
        <begin position="60"/>
        <end position="78"/>
    </location>
</feature>